<dbReference type="GO" id="GO:0008168">
    <property type="term" value="F:methyltransferase activity"/>
    <property type="evidence" value="ECO:0007669"/>
    <property type="project" value="UniProtKB-KW"/>
</dbReference>
<comment type="caution">
    <text evidence="2">The sequence shown here is derived from an EMBL/GenBank/DDBJ whole genome shotgun (WGS) entry which is preliminary data.</text>
</comment>
<dbReference type="CDD" id="cd02440">
    <property type="entry name" value="AdoMet_MTases"/>
    <property type="match status" value="1"/>
</dbReference>
<protein>
    <submittedName>
        <fullName evidence="2">Methyltransferase domain-containing protein</fullName>
    </submittedName>
</protein>
<dbReference type="PANTHER" id="PTHR43591:SF24">
    <property type="entry name" value="2-METHOXY-6-POLYPRENYL-1,4-BENZOQUINOL METHYLASE, MITOCHONDRIAL"/>
    <property type="match status" value="1"/>
</dbReference>
<dbReference type="InterPro" id="IPR029063">
    <property type="entry name" value="SAM-dependent_MTases_sf"/>
</dbReference>
<dbReference type="GO" id="GO:0032259">
    <property type="term" value="P:methylation"/>
    <property type="evidence" value="ECO:0007669"/>
    <property type="project" value="UniProtKB-KW"/>
</dbReference>
<dbReference type="SUPFAM" id="SSF53335">
    <property type="entry name" value="S-adenosyl-L-methionine-dependent methyltransferases"/>
    <property type="match status" value="1"/>
</dbReference>
<keyword evidence="3" id="KW-1185">Reference proteome</keyword>
<gene>
    <name evidence="2" type="ORF">JKG61_14990</name>
</gene>
<evidence type="ECO:0000313" key="2">
    <source>
        <dbReference type="EMBL" id="MBL1410059.1"/>
    </source>
</evidence>
<dbReference type="InterPro" id="IPR013216">
    <property type="entry name" value="Methyltransf_11"/>
</dbReference>
<name>A0ABS1R5T1_9SPHI</name>
<dbReference type="RefSeq" id="WP_202103767.1">
    <property type="nucleotide sequence ID" value="NZ_JAERTY010000008.1"/>
</dbReference>
<organism evidence="2 3">
    <name type="scientific">Sphingobacterium faecale</name>
    <dbReference type="NCBI Taxonomy" id="2803775"/>
    <lineage>
        <taxon>Bacteria</taxon>
        <taxon>Pseudomonadati</taxon>
        <taxon>Bacteroidota</taxon>
        <taxon>Sphingobacteriia</taxon>
        <taxon>Sphingobacteriales</taxon>
        <taxon>Sphingobacteriaceae</taxon>
        <taxon>Sphingobacterium</taxon>
    </lineage>
</organism>
<keyword evidence="2" id="KW-0808">Transferase</keyword>
<dbReference type="Gene3D" id="3.40.50.150">
    <property type="entry name" value="Vaccinia Virus protein VP39"/>
    <property type="match status" value="1"/>
</dbReference>
<sequence length="188" mass="20579">MLDMYRMFVVPDGNWGEKGAAMMVDKGDTMAIKAVALLDLTKKDRVIEIGFGPGIALEVLAKIVTDGSVVGIDPSDLMHRLAAERNIEAINKGKIALFKGTVSHLPFDDNSFNGALAMDNMHFWNDPLNGLKELKRVLLPGSKLVCSFTPQSGGNKRGWVELFTKAGFIEFHIRETETGFCLVGIVPK</sequence>
<evidence type="ECO:0000259" key="1">
    <source>
        <dbReference type="Pfam" id="PF08241"/>
    </source>
</evidence>
<keyword evidence="2" id="KW-0489">Methyltransferase</keyword>
<feature type="domain" description="Methyltransferase type 11" evidence="1">
    <location>
        <begin position="48"/>
        <end position="146"/>
    </location>
</feature>
<reference evidence="2 3" key="1">
    <citation type="submission" date="2021-01" db="EMBL/GenBank/DDBJ databases">
        <title>C459-1 draft genome sequence.</title>
        <authorList>
            <person name="Zhang X.-F."/>
        </authorList>
    </citation>
    <scope>NUCLEOTIDE SEQUENCE [LARGE SCALE GENOMIC DNA]</scope>
    <source>
        <strain evidence="3">C459-1</strain>
    </source>
</reference>
<accession>A0ABS1R5T1</accession>
<dbReference type="PANTHER" id="PTHR43591">
    <property type="entry name" value="METHYLTRANSFERASE"/>
    <property type="match status" value="1"/>
</dbReference>
<dbReference type="Pfam" id="PF08241">
    <property type="entry name" value="Methyltransf_11"/>
    <property type="match status" value="1"/>
</dbReference>
<proteinExistence type="predicted"/>
<evidence type="ECO:0000313" key="3">
    <source>
        <dbReference type="Proteomes" id="UP000625283"/>
    </source>
</evidence>
<dbReference type="EMBL" id="JAERTY010000008">
    <property type="protein sequence ID" value="MBL1410059.1"/>
    <property type="molecule type" value="Genomic_DNA"/>
</dbReference>
<dbReference type="Proteomes" id="UP000625283">
    <property type="component" value="Unassembled WGS sequence"/>
</dbReference>